<gene>
    <name evidence="3" type="ORF">CAOG_003101</name>
</gene>
<dbReference type="SMART" id="SM00456">
    <property type="entry name" value="WW"/>
    <property type="match status" value="1"/>
</dbReference>
<dbReference type="InterPro" id="IPR036020">
    <property type="entry name" value="WW_dom_sf"/>
</dbReference>
<dbReference type="PROSITE" id="PS50020">
    <property type="entry name" value="WW_DOMAIN_2"/>
    <property type="match status" value="1"/>
</dbReference>
<accession>A0A0D2X276</accession>
<dbReference type="OrthoDB" id="42462at2759"/>
<evidence type="ECO:0000256" key="1">
    <source>
        <dbReference type="SAM" id="MobiDB-lite"/>
    </source>
</evidence>
<dbReference type="AlphaFoldDB" id="A0A0D2X276"/>
<dbReference type="STRING" id="595528.A0A0D2X276"/>
<feature type="region of interest" description="Disordered" evidence="1">
    <location>
        <begin position="162"/>
        <end position="300"/>
    </location>
</feature>
<name>A0A0D2X276_CAPO3</name>
<feature type="compositionally biased region" description="Gly residues" evidence="1">
    <location>
        <begin position="227"/>
        <end position="259"/>
    </location>
</feature>
<reference evidence="4" key="1">
    <citation type="submission" date="2011-02" db="EMBL/GenBank/DDBJ databases">
        <title>The Genome Sequence of Capsaspora owczarzaki ATCC 30864.</title>
        <authorList>
            <person name="Russ C."/>
            <person name="Cuomo C."/>
            <person name="Burger G."/>
            <person name="Gray M.W."/>
            <person name="Holland P.W.H."/>
            <person name="King N."/>
            <person name="Lang F.B.F."/>
            <person name="Roger A.J."/>
            <person name="Ruiz-Trillo I."/>
            <person name="Young S.K."/>
            <person name="Zeng Q."/>
            <person name="Gargeya S."/>
            <person name="Alvarado L."/>
            <person name="Berlin A."/>
            <person name="Chapman S.B."/>
            <person name="Chen Z."/>
            <person name="Freedman E."/>
            <person name="Gellesch M."/>
            <person name="Goldberg J."/>
            <person name="Griggs A."/>
            <person name="Gujja S."/>
            <person name="Heilman E."/>
            <person name="Heiman D."/>
            <person name="Howarth C."/>
            <person name="Mehta T."/>
            <person name="Neiman D."/>
            <person name="Pearson M."/>
            <person name="Roberts A."/>
            <person name="Saif S."/>
            <person name="Shea T."/>
            <person name="Shenoy N."/>
            <person name="Sisk P."/>
            <person name="Stolte C."/>
            <person name="Sykes S."/>
            <person name="White J."/>
            <person name="Yandava C."/>
            <person name="Haas B."/>
            <person name="Nusbaum C."/>
            <person name="Birren B."/>
        </authorList>
    </citation>
    <scope>NUCLEOTIDE SEQUENCE</scope>
    <source>
        <strain evidence="4">ATCC 30864</strain>
    </source>
</reference>
<dbReference type="InterPro" id="IPR001202">
    <property type="entry name" value="WW_dom"/>
</dbReference>
<dbReference type="Proteomes" id="UP000008743">
    <property type="component" value="Unassembled WGS sequence"/>
</dbReference>
<dbReference type="OMA" id="WHAVIEV"/>
<evidence type="ECO:0000313" key="4">
    <source>
        <dbReference type="Proteomes" id="UP000008743"/>
    </source>
</evidence>
<dbReference type="InParanoid" id="A0A0D2X276"/>
<dbReference type="RefSeq" id="XP_004363940.1">
    <property type="nucleotide sequence ID" value="XM_004363883.2"/>
</dbReference>
<proteinExistence type="predicted"/>
<evidence type="ECO:0000259" key="2">
    <source>
        <dbReference type="PROSITE" id="PS50020"/>
    </source>
</evidence>
<dbReference type="SUPFAM" id="SSF51045">
    <property type="entry name" value="WW domain"/>
    <property type="match status" value="1"/>
</dbReference>
<evidence type="ECO:0000313" key="3">
    <source>
        <dbReference type="EMBL" id="KJE92074.1"/>
    </source>
</evidence>
<keyword evidence="4" id="KW-1185">Reference proteome</keyword>
<protein>
    <recommendedName>
        <fullName evidence="2">WW domain-containing protein</fullName>
    </recommendedName>
</protein>
<dbReference type="Pfam" id="PF00397">
    <property type="entry name" value="WW"/>
    <property type="match status" value="1"/>
</dbReference>
<sequence>MAQQAPAPAVPLPHPWQAVPDPATGLVYYWNTETNETKWTWPATAANPSTAAVAQAQASSAWHQAHPPATHAPASQSSSGTTSSNSGSGGGGGAGHQPPKAEPAQFQASRVNNVQQAGQQLLLPVEEPTALVYTSCWKCGSKRPLPQEGICVPCKTGAGEPLPPYQGHHQRPMPAAASPSTAAHGNAGRPEIGPVMPGKAPAPASLSVSKEQRRHDSAPYQSHGARGRGGGPGGYRGASRGGPPRGRGGRGGRGGYGGRGGHHRSGGDSEDGLDPMDPSSYSDAPVGSWGRGMNADVPLS</sequence>
<dbReference type="Gene3D" id="2.20.70.10">
    <property type="match status" value="1"/>
</dbReference>
<organism evidence="3 4">
    <name type="scientific">Capsaspora owczarzaki (strain ATCC 30864)</name>
    <dbReference type="NCBI Taxonomy" id="595528"/>
    <lineage>
        <taxon>Eukaryota</taxon>
        <taxon>Filasterea</taxon>
        <taxon>Capsaspora</taxon>
    </lineage>
</organism>
<feature type="region of interest" description="Disordered" evidence="1">
    <location>
        <begin position="48"/>
        <end position="104"/>
    </location>
</feature>
<feature type="domain" description="WW" evidence="2">
    <location>
        <begin position="10"/>
        <end position="44"/>
    </location>
</feature>
<feature type="compositionally biased region" description="Low complexity" evidence="1">
    <location>
        <begin position="174"/>
        <end position="183"/>
    </location>
</feature>
<feature type="compositionally biased region" description="Low complexity" evidence="1">
    <location>
        <begin position="48"/>
        <end position="86"/>
    </location>
</feature>
<dbReference type="EMBL" id="KE346363">
    <property type="protein sequence ID" value="KJE92074.1"/>
    <property type="molecule type" value="Genomic_DNA"/>
</dbReference>